<accession>I3II17</accession>
<dbReference type="InterPro" id="IPR015943">
    <property type="entry name" value="WD40/YVTN_repeat-like_dom_sf"/>
</dbReference>
<feature type="region of interest" description="Disordered" evidence="1">
    <location>
        <begin position="529"/>
        <end position="554"/>
    </location>
</feature>
<organism evidence="3 4">
    <name type="scientific">Candidatus Jettenia caeni</name>
    <dbReference type="NCBI Taxonomy" id="247490"/>
    <lineage>
        <taxon>Bacteria</taxon>
        <taxon>Pseudomonadati</taxon>
        <taxon>Planctomycetota</taxon>
        <taxon>Candidatus Brocadiia</taxon>
        <taxon>Candidatus Brocadiales</taxon>
        <taxon>Candidatus Brocadiaceae</taxon>
        <taxon>Candidatus Jettenia</taxon>
    </lineage>
</organism>
<dbReference type="Gene3D" id="2.60.40.10">
    <property type="entry name" value="Immunoglobulins"/>
    <property type="match status" value="1"/>
</dbReference>
<dbReference type="InterPro" id="IPR013783">
    <property type="entry name" value="Ig-like_fold"/>
</dbReference>
<reference evidence="3 4" key="1">
    <citation type="journal article" date="2012" name="FEBS Lett.">
        <title>Anammox organism KSU-1 expresses a NirK-type copper-containing nitrite reductase instead of a NirS-type with cytochrome cd1.</title>
        <authorList>
            <person name="Hira D."/>
            <person name="Toh H."/>
            <person name="Migita C.T."/>
            <person name="Okubo H."/>
            <person name="Nishiyama T."/>
            <person name="Hattori M."/>
            <person name="Furukawa K."/>
            <person name="Fujii T."/>
        </authorList>
    </citation>
    <scope>NUCLEOTIDE SEQUENCE [LARGE SCALE GENOMIC DNA]</scope>
</reference>
<dbReference type="EMBL" id="BAFH01000002">
    <property type="protein sequence ID" value="GAB61362.1"/>
    <property type="molecule type" value="Genomic_DNA"/>
</dbReference>
<name>I3II17_9BACT</name>
<proteinExistence type="predicted"/>
<dbReference type="STRING" id="247490.KSU1_B0505"/>
<dbReference type="eggNOG" id="COG3292">
    <property type="taxonomic scope" value="Bacteria"/>
</dbReference>
<dbReference type="AlphaFoldDB" id="I3II17"/>
<feature type="signal peptide" evidence="2">
    <location>
        <begin position="1"/>
        <end position="24"/>
    </location>
</feature>
<sequence length="740" mass="80707">MKDFLVLKLFMVFFFILLSSHADGATTATWIQSKESEFNKGITQNVSIHSTGEIQLSPRIEEISGIKSAFIWSMATDAQNQVFVGTGDPGTVHLIKNGSEAVELFKSPELYVQSLATDAYGNLYVGTSPRGVIYKINNRGEASVFCSLPVSYIWDMATDSNSNLFAATGNGGILFKISPDGIPEIFFDTTETNLLDVLLDQDNTIYVGTEPNGLIYRIAPSGQAQILYDANESEIHCLAMDLLGNVYAGTASGAQAQVPAAAITQPAPQAGSVAPVLKEGLAWDLNIPEELPMVQPVPMAVQRSVSRDIGAPSKVAGVPNIPNYIYKITREGLVKKMFEIDQAFILGMSLDKQNNLYAVTANNSGIYKINQNEISSSLANVEEVQVLCCLSTQNDEVYIGTGNVGKVCKISPSYAKEGTFLSNVLDTATLSNWGCISWTSKQPEGTRVILATRSGNCEKPDVTWDNWSPPYLSPGRKITSRPARFIQYKAILETTNTETTPSLNTVSLSYLPKNHPPAIISFTIEKDVPSSQKSSKTNGKVEIKPQTPAGQKPHYQIAQKSIQWEVEDQNNDTVQVVVYYKGGDEKAWKIIDKNTQKKGTYAWDTLRLPDGEYYIKLVVSDEPDNPPETALSAENTAPPVVVDNSRPVIQSLSTMDKADGRCVVSGSAKDDRSSIVKIQYTADGQEWISAYPVDGVFDSTEEAFQITTKPLAPGDYTLIINAFDGEGNIGAEKVMIEKNK</sequence>
<keyword evidence="4" id="KW-1185">Reference proteome</keyword>
<dbReference type="SUPFAM" id="SSF63829">
    <property type="entry name" value="Calcium-dependent phosphotriesterase"/>
    <property type="match status" value="1"/>
</dbReference>
<evidence type="ECO:0000256" key="1">
    <source>
        <dbReference type="SAM" id="MobiDB-lite"/>
    </source>
</evidence>
<keyword evidence="2" id="KW-0732">Signal</keyword>
<dbReference type="Gene3D" id="2.130.10.10">
    <property type="entry name" value="YVTN repeat-like/Quinoprotein amine dehydrogenase"/>
    <property type="match status" value="1"/>
</dbReference>
<dbReference type="OrthoDB" id="264074at2"/>
<evidence type="ECO:0000256" key="2">
    <source>
        <dbReference type="SAM" id="SignalP"/>
    </source>
</evidence>
<evidence type="ECO:0000313" key="4">
    <source>
        <dbReference type="Proteomes" id="UP000002985"/>
    </source>
</evidence>
<evidence type="ECO:0000313" key="3">
    <source>
        <dbReference type="EMBL" id="GAB61362.1"/>
    </source>
</evidence>
<feature type="chain" id="PRO_5003671131" description="Two component regulator three Y domain-containing protein" evidence="2">
    <location>
        <begin position="25"/>
        <end position="740"/>
    </location>
</feature>
<comment type="caution">
    <text evidence="3">The sequence shown here is derived from an EMBL/GenBank/DDBJ whole genome shotgun (WGS) entry which is preliminary data.</text>
</comment>
<dbReference type="Proteomes" id="UP000002985">
    <property type="component" value="Unassembled WGS sequence"/>
</dbReference>
<gene>
    <name evidence="3" type="ORF">KSU1_B0505</name>
</gene>
<feature type="compositionally biased region" description="Polar residues" evidence="1">
    <location>
        <begin position="529"/>
        <end position="538"/>
    </location>
</feature>
<protein>
    <recommendedName>
        <fullName evidence="5">Two component regulator three Y domain-containing protein</fullName>
    </recommendedName>
</protein>
<evidence type="ECO:0008006" key="5">
    <source>
        <dbReference type="Google" id="ProtNLM"/>
    </source>
</evidence>